<evidence type="ECO:0000313" key="1">
    <source>
        <dbReference type="EMBL" id="AFZ38104.1"/>
    </source>
</evidence>
<dbReference type="InterPro" id="IPR009057">
    <property type="entry name" value="Homeodomain-like_sf"/>
</dbReference>
<dbReference type="KEGG" id="scs:Sta7437_4648"/>
<reference evidence="3" key="2">
    <citation type="journal article" date="2013" name="Proc. Natl. Acad. Sci. U.S.A.">
        <title>Improving the coverage of the cyanobacterial phylum using diversity-driven genome sequencing.</title>
        <authorList>
            <person name="Shih P.M."/>
            <person name="Wu D."/>
            <person name="Latifi A."/>
            <person name="Axen S.D."/>
            <person name="Fewer D.P."/>
            <person name="Talla E."/>
            <person name="Calteau A."/>
            <person name="Cai F."/>
            <person name="Tandeau de Marsac N."/>
            <person name="Rippka R."/>
            <person name="Herdman M."/>
            <person name="Sivonen K."/>
            <person name="Coursin T."/>
            <person name="Laurent T."/>
            <person name="Goodwin L."/>
            <person name="Nolan M."/>
            <person name="Davenport K.W."/>
            <person name="Han C.S."/>
            <person name="Rubin E.M."/>
            <person name="Eisen J.A."/>
            <person name="Woyke T."/>
            <person name="Gugger M."/>
            <person name="Kerfeld C.A."/>
        </authorList>
    </citation>
    <scope>NUCLEOTIDE SEQUENCE [LARGE SCALE GENOMIC DNA]</scope>
    <source>
        <strain evidence="3">ATCC 29371 / PCC 7437</strain>
        <plasmid evidence="3">Plasmid pSTA7437.01</plasmid>
    </source>
</reference>
<dbReference type="KEGG" id="scs:Sta7437_4755"/>
<dbReference type="PANTHER" id="PTHR33293">
    <property type="entry name" value="INSERTION ELEMENT IS1 1 PROTEIN INSB-RELATED"/>
    <property type="match status" value="1"/>
</dbReference>
<evidence type="ECO:0000313" key="2">
    <source>
        <dbReference type="EMBL" id="AFZ38193.1"/>
    </source>
</evidence>
<reference evidence="2" key="1">
    <citation type="submission" date="2012-06" db="EMBL/GenBank/DDBJ databases">
        <title>Finished plasmid 1 of genome of Stanieria cyanosphaera PCC 7437.</title>
        <authorList>
            <consortium name="US DOE Joint Genome Institute"/>
            <person name="Gugger M."/>
            <person name="Coursin T."/>
            <person name="Rippka R."/>
            <person name="Tandeau De Marsac N."/>
            <person name="Huntemann M."/>
            <person name="Wei C.-L."/>
            <person name="Han J."/>
            <person name="Detter J.C."/>
            <person name="Han C."/>
            <person name="Tapia R."/>
            <person name="Davenport K."/>
            <person name="Daligault H."/>
            <person name="Erkkila T."/>
            <person name="Gu W."/>
            <person name="Munk A.C.C."/>
            <person name="Teshima H."/>
            <person name="Xu Y."/>
            <person name="Chain P."/>
            <person name="Chen A."/>
            <person name="Krypides N."/>
            <person name="Mavromatis K."/>
            <person name="Markowitz V."/>
            <person name="Szeto E."/>
            <person name="Ivanova N."/>
            <person name="Mikhailova N."/>
            <person name="Ovchinnikova G."/>
            <person name="Pagani I."/>
            <person name="Pati A."/>
            <person name="Goodwin L."/>
            <person name="Peters L."/>
            <person name="Pitluck S."/>
            <person name="Woyke T."/>
            <person name="Kerfeld C."/>
        </authorList>
    </citation>
    <scope>NUCLEOTIDE SEQUENCE</scope>
    <source>
        <strain evidence="2">PCC 7437</strain>
        <plasmid evidence="2">pSTA7437.01</plasmid>
    </source>
</reference>
<dbReference type="NCBIfam" id="NF033558">
    <property type="entry name" value="transpos_IS1"/>
    <property type="match status" value="1"/>
</dbReference>
<proteinExistence type="predicted"/>
<dbReference type="AlphaFoldDB" id="K9Y0C2"/>
<dbReference type="EMBL" id="CP003654">
    <property type="protein sequence ID" value="AFZ38193.1"/>
    <property type="molecule type" value="Genomic_DNA"/>
</dbReference>
<keyword evidence="2" id="KW-0614">Plasmid</keyword>
<organism evidence="2 3">
    <name type="scientific">Stanieria cyanosphaera (strain ATCC 29371 / PCC 7437)</name>
    <dbReference type="NCBI Taxonomy" id="111780"/>
    <lineage>
        <taxon>Bacteria</taxon>
        <taxon>Bacillati</taxon>
        <taxon>Cyanobacteriota</taxon>
        <taxon>Cyanophyceae</taxon>
        <taxon>Pleurocapsales</taxon>
        <taxon>Dermocarpellaceae</taxon>
        <taxon>Stanieria</taxon>
    </lineage>
</organism>
<gene>
    <name evidence="1" type="ordered locus">Sta7437_4648</name>
    <name evidence="2" type="ordered locus">Sta7437_4755</name>
</gene>
<evidence type="ECO:0000313" key="3">
    <source>
        <dbReference type="Proteomes" id="UP000010473"/>
    </source>
</evidence>
<protein>
    <submittedName>
        <fullName evidence="2">Insertion element protein</fullName>
    </submittedName>
</protein>
<name>K9Y0C2_STAC7</name>
<accession>K9Y0C2</accession>
<dbReference type="Proteomes" id="UP000010473">
    <property type="component" value="Plasmid pSTA7437.01"/>
</dbReference>
<sequence>MKCPRCNSQRVTKNGLRRRKQCYKCRDCGRQFVESPIERSYPPEVRQLCLKMYLNGMGLRGIERVIEIHHTTVMNWIKEEGIKLPDAPDGEEIPEITEIDELQTFIGNKKNKVWVWTVVNHWKPGILLWTVGDRLNPYSFSNADIFNGDDTKYARKVCPQNLWKIARRKLDQLDECS</sequence>
<dbReference type="SUPFAM" id="SSF46689">
    <property type="entry name" value="Homeodomain-like"/>
    <property type="match status" value="1"/>
</dbReference>
<geneLocation type="plasmid" evidence="2 3">
    <name>pSTA7437.01</name>
</geneLocation>
<dbReference type="InterPro" id="IPR051354">
    <property type="entry name" value="Transposase_27_IS1"/>
</dbReference>
<dbReference type="EMBL" id="CP003654">
    <property type="protein sequence ID" value="AFZ38104.1"/>
    <property type="molecule type" value="Genomic_DNA"/>
</dbReference>
<dbReference type="HOGENOM" id="CLU_1517029_0_0_3"/>
<dbReference type="OrthoDB" id="9783238at2"/>
<keyword evidence="3" id="KW-1185">Reference proteome</keyword>